<keyword evidence="1" id="KW-1188">Viral release from host cell</keyword>
<feature type="domain" description="Phage tail tape measure protein" evidence="3">
    <location>
        <begin position="106"/>
        <end position="309"/>
    </location>
</feature>
<proteinExistence type="predicted"/>
<evidence type="ECO:0000313" key="4">
    <source>
        <dbReference type="EMBL" id="APH71450.1"/>
    </source>
</evidence>
<sequence length="667" mass="71409">MANRTIEAVLRLSAKLGPMDALSTVQKKLGAVYKTAEAANQRQSAWVKTTRAMYADVMPMLTRYAGPAAIAYGAYQVGKAASTMEDALFGIQKKTGATEEQLESLRQQIKGMARDVPVSMSEIAAAFERGGAAGIPLDQLRDFAELTTKVADAWDMAAEDVGNAFAGFEAGMGIAREDLEAFADLINFLADSGIADEADIVNFVDRVGASLKNFGLAKEEIAAYGAAMLNLKIPAEVAARAMDTLTGKLIAPGNLSEKARNALGEIVGDIDEFARLIEKDAAGALDLFFDKLSRFSNADRALFLGGLLGEGFDDEVMRLSAGVEELGRNLEMVGQKEKYLGSVSEAAQRKMELWSSQVQILKNNLGGLADSVGAPVLDQLNKLLTGANEMMDRQAEIGAGREKLTKGGFSEGKYYAEYQERYKKVHGDTGWSIARANAMQERYRSDLAAYGRGEIGSLFGNLDRDAETARKRQILLDARGQYAGLEAMRLSTVRRDIVPVRDPGSISLAEQYGSYGKAESDARRDAAVRRLNADPMQEFLNRGVTNPAAGLEKRLNAAGLGNETDASSWRKFLFGSMADGNTSFRDAMKIDLGAEEFGQKIEGAMTTGGEQGGQRFGEAASQKLNAEAAAAGNAYGTAAAAAFNSNVRPPRAFPGNTGQSVTSPDDL</sequence>
<dbReference type="NCBIfam" id="TIGR01760">
    <property type="entry name" value="tape_meas_TP901"/>
    <property type="match status" value="1"/>
</dbReference>
<evidence type="ECO:0000313" key="5">
    <source>
        <dbReference type="Proteomes" id="UP000182840"/>
    </source>
</evidence>
<evidence type="ECO:0000256" key="2">
    <source>
        <dbReference type="SAM" id="MobiDB-lite"/>
    </source>
</evidence>
<dbReference type="RefSeq" id="WP_072603123.1">
    <property type="nucleotide sequence ID" value="NZ_CP018171.1"/>
</dbReference>
<evidence type="ECO:0000259" key="3">
    <source>
        <dbReference type="Pfam" id="PF10145"/>
    </source>
</evidence>
<dbReference type="KEGG" id="meso:BSQ44_08775"/>
<evidence type="ECO:0000256" key="1">
    <source>
        <dbReference type="ARBA" id="ARBA00022612"/>
    </source>
</evidence>
<feature type="compositionally biased region" description="Polar residues" evidence="2">
    <location>
        <begin position="656"/>
        <end position="667"/>
    </location>
</feature>
<dbReference type="Pfam" id="PF10145">
    <property type="entry name" value="PhageMin_Tail"/>
    <property type="match status" value="1"/>
</dbReference>
<dbReference type="PANTHER" id="PTHR37813:SF1">
    <property type="entry name" value="FELS-2 PROPHAGE PROTEIN"/>
    <property type="match status" value="1"/>
</dbReference>
<dbReference type="STRING" id="1670800.BSQ44_08775"/>
<reference evidence="5" key="1">
    <citation type="submission" date="2016-11" db="EMBL/GenBank/DDBJ databases">
        <title>Mesorhizobium oceanicum sp. nov., isolated from deep seawater in South China Sea.</title>
        <authorList>
            <person name="Fu G.-Y."/>
        </authorList>
    </citation>
    <scope>NUCLEOTIDE SEQUENCE [LARGE SCALE GENOMIC DNA]</scope>
    <source>
        <strain evidence="5">B7</strain>
    </source>
</reference>
<keyword evidence="5" id="KW-1185">Reference proteome</keyword>
<dbReference type="EMBL" id="CP018171">
    <property type="protein sequence ID" value="APH71450.1"/>
    <property type="molecule type" value="Genomic_DNA"/>
</dbReference>
<organism evidence="4 5">
    <name type="scientific">Aquibium oceanicum</name>
    <dbReference type="NCBI Taxonomy" id="1670800"/>
    <lineage>
        <taxon>Bacteria</taxon>
        <taxon>Pseudomonadati</taxon>
        <taxon>Pseudomonadota</taxon>
        <taxon>Alphaproteobacteria</taxon>
        <taxon>Hyphomicrobiales</taxon>
        <taxon>Phyllobacteriaceae</taxon>
        <taxon>Aquibium</taxon>
    </lineage>
</organism>
<feature type="region of interest" description="Disordered" evidence="2">
    <location>
        <begin position="646"/>
        <end position="667"/>
    </location>
</feature>
<dbReference type="InterPro" id="IPR010090">
    <property type="entry name" value="Phage_tape_meas"/>
</dbReference>
<dbReference type="OrthoDB" id="8019720at2"/>
<protein>
    <submittedName>
        <fullName evidence="4">Phage tail tape measure protein</fullName>
    </submittedName>
</protein>
<gene>
    <name evidence="4" type="ORF">BSQ44_08775</name>
</gene>
<accession>A0A1L3SQ06</accession>
<dbReference type="AlphaFoldDB" id="A0A1L3SQ06"/>
<dbReference type="PANTHER" id="PTHR37813">
    <property type="entry name" value="FELS-2 PROPHAGE PROTEIN"/>
    <property type="match status" value="1"/>
</dbReference>
<name>A0A1L3SQ06_9HYPH</name>
<dbReference type="Proteomes" id="UP000182840">
    <property type="component" value="Chromosome"/>
</dbReference>